<protein>
    <submittedName>
        <fullName evidence="9">LPXTG-motif cell wall anchor domain protein</fullName>
    </submittedName>
</protein>
<dbReference type="Proteomes" id="UP000005990">
    <property type="component" value="Unassembled WGS sequence"/>
</dbReference>
<evidence type="ECO:0000256" key="6">
    <source>
        <dbReference type="SAM" id="MobiDB-lite"/>
    </source>
</evidence>
<keyword evidence="4" id="KW-0572">Peptidoglycan-anchor</keyword>
<evidence type="ECO:0000256" key="2">
    <source>
        <dbReference type="ARBA" id="ARBA00022525"/>
    </source>
</evidence>
<organism evidence="9 10">
    <name type="scientific">Eremococcus coleocola ACS-139-V-Col8</name>
    <dbReference type="NCBI Taxonomy" id="908337"/>
    <lineage>
        <taxon>Bacteria</taxon>
        <taxon>Bacillati</taxon>
        <taxon>Bacillota</taxon>
        <taxon>Bacilli</taxon>
        <taxon>Lactobacillales</taxon>
        <taxon>Aerococcaceae</taxon>
        <taxon>Eremococcus</taxon>
    </lineage>
</organism>
<feature type="domain" description="Gram-positive cocci surface proteins LPxTG" evidence="8">
    <location>
        <begin position="463"/>
        <end position="497"/>
    </location>
</feature>
<evidence type="ECO:0000256" key="4">
    <source>
        <dbReference type="ARBA" id="ARBA00023088"/>
    </source>
</evidence>
<reference evidence="9 10" key="1">
    <citation type="submission" date="2010-10" db="EMBL/GenBank/DDBJ databases">
        <authorList>
            <person name="Durkin A.S."/>
            <person name="Madupu R."/>
            <person name="Torralba M."/>
            <person name="Gillis M."/>
            <person name="Methe B."/>
            <person name="Sutton G."/>
            <person name="Nelson K.E."/>
        </authorList>
    </citation>
    <scope>NUCLEOTIDE SEQUENCE [LARGE SCALE GENOMIC DNA]</scope>
    <source>
        <strain evidence="9 10">ACS-139-V-Col8</strain>
    </source>
</reference>
<keyword evidence="2" id="KW-0964">Secreted</keyword>
<feature type="coiled-coil region" evidence="5">
    <location>
        <begin position="283"/>
        <end position="352"/>
    </location>
</feature>
<evidence type="ECO:0000259" key="8">
    <source>
        <dbReference type="PROSITE" id="PS50847"/>
    </source>
</evidence>
<dbReference type="STRING" id="908337.HMPREF9257_0793"/>
<evidence type="ECO:0000313" key="10">
    <source>
        <dbReference type="Proteomes" id="UP000005990"/>
    </source>
</evidence>
<feature type="region of interest" description="Disordered" evidence="6">
    <location>
        <begin position="410"/>
        <end position="467"/>
    </location>
</feature>
<proteinExistence type="predicted"/>
<dbReference type="RefSeq" id="WP_006418099.1">
    <property type="nucleotide sequence ID" value="NZ_AENN01000012.1"/>
</dbReference>
<evidence type="ECO:0000313" key="9">
    <source>
        <dbReference type="EMBL" id="EFR31460.1"/>
    </source>
</evidence>
<dbReference type="InterPro" id="IPR019931">
    <property type="entry name" value="LPXTG_anchor"/>
</dbReference>
<evidence type="ECO:0000256" key="5">
    <source>
        <dbReference type="SAM" id="Coils"/>
    </source>
</evidence>
<gene>
    <name evidence="9" type="ORF">HMPREF9257_0793</name>
</gene>
<keyword evidence="3 7" id="KW-0732">Signal</keyword>
<dbReference type="Pfam" id="PF00746">
    <property type="entry name" value="Gram_pos_anchor"/>
    <property type="match status" value="1"/>
</dbReference>
<feature type="compositionally biased region" description="Basic and acidic residues" evidence="6">
    <location>
        <begin position="410"/>
        <end position="465"/>
    </location>
</feature>
<accession>E4KNL3</accession>
<keyword evidence="10" id="KW-1185">Reference proteome</keyword>
<evidence type="ECO:0000256" key="1">
    <source>
        <dbReference type="ARBA" id="ARBA00022512"/>
    </source>
</evidence>
<evidence type="ECO:0000256" key="3">
    <source>
        <dbReference type="ARBA" id="ARBA00022729"/>
    </source>
</evidence>
<dbReference type="PROSITE" id="PS50847">
    <property type="entry name" value="GRAM_POS_ANCHORING"/>
    <property type="match status" value="1"/>
</dbReference>
<dbReference type="NCBIfam" id="TIGR01167">
    <property type="entry name" value="LPXTG_anchor"/>
    <property type="match status" value="1"/>
</dbReference>
<keyword evidence="1" id="KW-0134">Cell wall</keyword>
<feature type="signal peptide" evidence="7">
    <location>
        <begin position="1"/>
        <end position="22"/>
    </location>
</feature>
<evidence type="ECO:0000256" key="7">
    <source>
        <dbReference type="SAM" id="SignalP"/>
    </source>
</evidence>
<dbReference type="AlphaFoldDB" id="E4KNL3"/>
<dbReference type="Gene3D" id="1.20.5.340">
    <property type="match status" value="1"/>
</dbReference>
<feature type="coiled-coil region" evidence="5">
    <location>
        <begin position="74"/>
        <end position="143"/>
    </location>
</feature>
<keyword evidence="5" id="KW-0175">Coiled coil</keyword>
<feature type="chain" id="PRO_5039020978" evidence="7">
    <location>
        <begin position="23"/>
        <end position="497"/>
    </location>
</feature>
<sequence>MKKSLVKLVALSATAMSLAAVATPAVNAYYKDADNVEYQTLVNVSQEQYAKLLPEISQKIVEVKGKLPAQEAAVKAADEKLVEAQKAYDSAKGDYDGAKAAYEKALAASEAAKKELANANQALNDLTAKYGEYTKKVDALAEETQRAIDLAEQTRATELAEANAIAEPARIAMEEATTAKANADKAHADAVAANAAAADAEKAPFSEADLDALAQAAAQAATALTEATNVYNSKVMEQENAKAAANKKADDAISAANAAHTTKMADLNREYKVSDVYGVDAKIKEANDRLAAAKEAVKKTDADVTSTKADLDKATTELDTATKNLTAAKIKVADEKAKLAELYNEKAYLEANLHELVVGSKANSTDPSRLNLNKEQQEIIKDITGKDSKDLQDAYDKTKAELDKLVKERDEMRKEAEKETPAPTDPKKPEESTKPEESKKPSNDMKDESKKAEKPAAKGGEKLPETGEASDSVIFGAAALSILAGLGLVAPKFKKEN</sequence>
<dbReference type="EMBL" id="AENN01000012">
    <property type="protein sequence ID" value="EFR31460.1"/>
    <property type="molecule type" value="Genomic_DNA"/>
</dbReference>
<comment type="caution">
    <text evidence="9">The sequence shown here is derived from an EMBL/GenBank/DDBJ whole genome shotgun (WGS) entry which is preliminary data.</text>
</comment>
<name>E4KNL3_9LACT</name>